<sequence>MKSRSATKSKHYKDSISKAERYALGESIRKECPIESHSGFNLREETDVAELHVQNTQDRIRKLLPIRYERLMESPFAFYRGNAALMASHLVQMPSSKLHLQACGDCHLLNFGGFATPERKIVFDINDFDETAVAPWEWDLKRLAASFAIAGDCKGFSTREGHDAAWTVANSYRKHMEEFADMSALQIWYAQINIIDIIKSGKIKNARQFDPKAIKRAVKAEPHERELAKFTFEKNGNPRIKDAPPLVFHVAPEKEHAFFSQAEKAYDRYVKTLSLDRRTLLQRYNIRDVAMKVVGVGSVGTRCGIMLLMSATGDPLFLQFKEARQSVLERYLGKGKFAHNGQRVVEGQKLIQSASDIFLGWTADDAGNQFYIRQLRDAKIKPALENMDYQTFLSYARSCGWALARAHARTGDPAILSGYMGGTEEIEEAMASFAIAYAKQNEEDYQKLQSVLQEKKLAI</sequence>
<dbReference type="EMBL" id="JACJIS010000002">
    <property type="protein sequence ID" value="MBA9074238.1"/>
    <property type="molecule type" value="Genomic_DNA"/>
</dbReference>
<dbReference type="Pfam" id="PF10009">
    <property type="entry name" value="DUF2252"/>
    <property type="match status" value="1"/>
</dbReference>
<dbReference type="PANTHER" id="PTHR39441:SF1">
    <property type="entry name" value="DUF2252 DOMAIN-CONTAINING PROTEIN"/>
    <property type="match status" value="1"/>
</dbReference>
<proteinExistence type="predicted"/>
<gene>
    <name evidence="1" type="ORF">GGR22_002405</name>
</gene>
<reference evidence="1 2" key="1">
    <citation type="submission" date="2020-08" db="EMBL/GenBank/DDBJ databases">
        <title>Genomic Encyclopedia of Type Strains, Phase IV (KMG-IV): sequencing the most valuable type-strain genomes for metagenomic binning, comparative biology and taxonomic classification.</title>
        <authorList>
            <person name="Goeker M."/>
        </authorList>
    </citation>
    <scope>NUCLEOTIDE SEQUENCE [LARGE SCALE GENOMIC DNA]</scope>
    <source>
        <strain evidence="1 2">DSM 100397</strain>
    </source>
</reference>
<dbReference type="Proteomes" id="UP000555003">
    <property type="component" value="Unassembled WGS sequence"/>
</dbReference>
<dbReference type="PANTHER" id="PTHR39441">
    <property type="entry name" value="DUF2252 DOMAIN-CONTAINING PROTEIN"/>
    <property type="match status" value="1"/>
</dbReference>
<protein>
    <submittedName>
        <fullName evidence="1">Uncharacterized protein (DUF2252 family)</fullName>
    </submittedName>
</protein>
<organism evidence="1 2">
    <name type="scientific">Flavobacterium gossypii</name>
    <dbReference type="NCBI Taxonomy" id="1646119"/>
    <lineage>
        <taxon>Bacteria</taxon>
        <taxon>Pseudomonadati</taxon>
        <taxon>Bacteroidota</taxon>
        <taxon>Flavobacteriia</taxon>
        <taxon>Flavobacteriales</taxon>
        <taxon>Flavobacteriaceae</taxon>
        <taxon>Flavobacterium</taxon>
    </lineage>
</organism>
<evidence type="ECO:0000313" key="2">
    <source>
        <dbReference type="Proteomes" id="UP000555003"/>
    </source>
</evidence>
<comment type="caution">
    <text evidence="1">The sequence shown here is derived from an EMBL/GenBank/DDBJ whole genome shotgun (WGS) entry which is preliminary data.</text>
</comment>
<keyword evidence="2" id="KW-1185">Reference proteome</keyword>
<dbReference type="InterPro" id="IPR018721">
    <property type="entry name" value="DUF2252"/>
</dbReference>
<dbReference type="RefSeq" id="WP_182493823.1">
    <property type="nucleotide sequence ID" value="NZ_JACJIS010000002.1"/>
</dbReference>
<name>A0ABR6DRC7_9FLAO</name>
<accession>A0ABR6DRC7</accession>
<evidence type="ECO:0000313" key="1">
    <source>
        <dbReference type="EMBL" id="MBA9074238.1"/>
    </source>
</evidence>